<accession>C3JB20</accession>
<dbReference type="RefSeq" id="WP_004333869.1">
    <property type="nucleotide sequence ID" value="NZ_ACNN01000023.1"/>
</dbReference>
<keyword evidence="4" id="KW-0788">Thiol protease</keyword>
<dbReference type="Proteomes" id="UP000004295">
    <property type="component" value="Unassembled WGS sequence"/>
</dbReference>
<reference evidence="6 7" key="1">
    <citation type="submission" date="2009-04" db="EMBL/GenBank/DDBJ databases">
        <authorList>
            <person name="Sebastian Y."/>
            <person name="Madupu R."/>
            <person name="Durkin A.S."/>
            <person name="Torralba M."/>
            <person name="Methe B."/>
            <person name="Sutton G.G."/>
            <person name="Strausberg R.L."/>
            <person name="Nelson K.E."/>
        </authorList>
    </citation>
    <scope>NUCLEOTIDE SEQUENCE [LARGE SCALE GENOMIC DNA]</scope>
    <source>
        <strain evidence="7">ATCC 35406 / BCRC 14492 / JCM 8526 / NCTC 13058 / HG 370</strain>
    </source>
</reference>
<evidence type="ECO:0000259" key="5">
    <source>
        <dbReference type="PROSITE" id="PS51935"/>
    </source>
</evidence>
<comment type="similarity">
    <text evidence="1">Belongs to the peptidase C40 family.</text>
</comment>
<keyword evidence="2" id="KW-0645">Protease</keyword>
<evidence type="ECO:0000313" key="7">
    <source>
        <dbReference type="Proteomes" id="UP000004295"/>
    </source>
</evidence>
<name>C3JB20_POREA</name>
<dbReference type="SUPFAM" id="SSF54001">
    <property type="entry name" value="Cysteine proteinases"/>
    <property type="match status" value="1"/>
</dbReference>
<proteinExistence type="inferred from homology"/>
<comment type="caution">
    <text evidence="6">The sequence shown here is derived from an EMBL/GenBank/DDBJ whole genome shotgun (WGS) entry which is preliminary data.</text>
</comment>
<dbReference type="eggNOG" id="COG0791">
    <property type="taxonomic scope" value="Bacteria"/>
</dbReference>
<organism evidence="6 7">
    <name type="scientific">Porphyromonas endodontalis (strain ATCC 35406 / DSM 24491 / JCM 8526 / CCUG 16442 / BCRC 14492 / NCTC 13058 / HG 370)</name>
    <name type="common">Bacteroides endodontalis</name>
    <dbReference type="NCBI Taxonomy" id="553175"/>
    <lineage>
        <taxon>Bacteria</taxon>
        <taxon>Pseudomonadati</taxon>
        <taxon>Bacteroidota</taxon>
        <taxon>Bacteroidia</taxon>
        <taxon>Bacteroidales</taxon>
        <taxon>Porphyromonadaceae</taxon>
        <taxon>Porphyromonas</taxon>
    </lineage>
</organism>
<keyword evidence="7" id="KW-1185">Reference proteome</keyword>
<dbReference type="EMBL" id="ACNN01000023">
    <property type="protein sequence ID" value="EEN82612.1"/>
    <property type="molecule type" value="Genomic_DNA"/>
</dbReference>
<evidence type="ECO:0000256" key="4">
    <source>
        <dbReference type="ARBA" id="ARBA00022807"/>
    </source>
</evidence>
<dbReference type="GeneID" id="93365038"/>
<dbReference type="PROSITE" id="PS51935">
    <property type="entry name" value="NLPC_P60"/>
    <property type="match status" value="1"/>
</dbReference>
<dbReference type="GO" id="GO:0008234">
    <property type="term" value="F:cysteine-type peptidase activity"/>
    <property type="evidence" value="ECO:0007669"/>
    <property type="project" value="UniProtKB-KW"/>
</dbReference>
<dbReference type="PANTHER" id="PTHR47053">
    <property type="entry name" value="MUREIN DD-ENDOPEPTIDASE MEPH-RELATED"/>
    <property type="match status" value="1"/>
</dbReference>
<dbReference type="AlphaFoldDB" id="C3JB20"/>
<dbReference type="STRING" id="553175.POREN0001_0850"/>
<evidence type="ECO:0000256" key="3">
    <source>
        <dbReference type="ARBA" id="ARBA00022801"/>
    </source>
</evidence>
<evidence type="ECO:0000256" key="1">
    <source>
        <dbReference type="ARBA" id="ARBA00007074"/>
    </source>
</evidence>
<dbReference type="Pfam" id="PF00877">
    <property type="entry name" value="NLPC_P60"/>
    <property type="match status" value="1"/>
</dbReference>
<dbReference type="InterPro" id="IPR038765">
    <property type="entry name" value="Papain-like_cys_pep_sf"/>
</dbReference>
<feature type="domain" description="NlpC/P60" evidence="5">
    <location>
        <begin position="75"/>
        <end position="202"/>
    </location>
</feature>
<dbReference type="InterPro" id="IPR000064">
    <property type="entry name" value="NLP_P60_dom"/>
</dbReference>
<protein>
    <submittedName>
        <fullName evidence="6">Putative gamma-DL-glutamyl hydrolase</fullName>
    </submittedName>
</protein>
<keyword evidence="3 6" id="KW-0378">Hydrolase</keyword>
<gene>
    <name evidence="6" type="ORF">POREN0001_0850</name>
</gene>
<dbReference type="PANTHER" id="PTHR47053:SF1">
    <property type="entry name" value="MUREIN DD-ENDOPEPTIDASE MEPH-RELATED"/>
    <property type="match status" value="1"/>
</dbReference>
<dbReference type="Gene3D" id="3.90.1720.10">
    <property type="entry name" value="endopeptidase domain like (from Nostoc punctiforme)"/>
    <property type="match status" value="1"/>
</dbReference>
<sequence>MINLQNAVCRSVRRGYILFVLVALTSICSSCGAKARASRSSFSSDDAVAVYDANGKLLAHPDCPAYAVHEVAPTGDLVQDLITLGRKFLGKPYRYRGSLPWAMDCSGYVRYLFSCFGVILSGSSADLAKVTRTVQNPRPGDLLFFKGRNRRSDRIGHVALVVKVQGSRITMMHSTNSRGIVQEELQSSAYFSSRYIRAGRVPYLERTYSAAYREEDEKAQEKLLPIPAQALAWQAPNLFSTSFFGCVED</sequence>
<dbReference type="InterPro" id="IPR051202">
    <property type="entry name" value="Peptidase_C40"/>
</dbReference>
<dbReference type="GO" id="GO:0006508">
    <property type="term" value="P:proteolysis"/>
    <property type="evidence" value="ECO:0007669"/>
    <property type="project" value="UniProtKB-KW"/>
</dbReference>
<evidence type="ECO:0000256" key="2">
    <source>
        <dbReference type="ARBA" id="ARBA00022670"/>
    </source>
</evidence>
<evidence type="ECO:0000313" key="6">
    <source>
        <dbReference type="EMBL" id="EEN82612.1"/>
    </source>
</evidence>